<gene>
    <name evidence="3" type="ORF">ACFYWW_20890</name>
</gene>
<dbReference type="Pfam" id="PF03572">
    <property type="entry name" value="Peptidase_S41"/>
    <property type="match status" value="1"/>
</dbReference>
<evidence type="ECO:0000259" key="2">
    <source>
        <dbReference type="SMART" id="SM00245"/>
    </source>
</evidence>
<evidence type="ECO:0000256" key="1">
    <source>
        <dbReference type="SAM" id="SignalP"/>
    </source>
</evidence>
<dbReference type="EC" id="3.4.-.-" evidence="3"/>
<reference evidence="3 4" key="1">
    <citation type="submission" date="2024-10" db="EMBL/GenBank/DDBJ databases">
        <title>The Natural Products Discovery Center: Release of the First 8490 Sequenced Strains for Exploring Actinobacteria Biosynthetic Diversity.</title>
        <authorList>
            <person name="Kalkreuter E."/>
            <person name="Kautsar S.A."/>
            <person name="Yang D."/>
            <person name="Bader C.D."/>
            <person name="Teijaro C.N."/>
            <person name="Fluegel L."/>
            <person name="Davis C.M."/>
            <person name="Simpson J.R."/>
            <person name="Lauterbach L."/>
            <person name="Steele A.D."/>
            <person name="Gui C."/>
            <person name="Meng S."/>
            <person name="Li G."/>
            <person name="Viehrig K."/>
            <person name="Ye F."/>
            <person name="Su P."/>
            <person name="Kiefer A.F."/>
            <person name="Nichols A."/>
            <person name="Cepeda A.J."/>
            <person name="Yan W."/>
            <person name="Fan B."/>
            <person name="Jiang Y."/>
            <person name="Adhikari A."/>
            <person name="Zheng C.-J."/>
            <person name="Schuster L."/>
            <person name="Cowan T.M."/>
            <person name="Smanski M.J."/>
            <person name="Chevrette M.G."/>
            <person name="De Carvalho L.P.S."/>
            <person name="Shen B."/>
        </authorList>
    </citation>
    <scope>NUCLEOTIDE SEQUENCE [LARGE SCALE GENOMIC DNA]</scope>
    <source>
        <strain evidence="3 4">NPDC003029</strain>
    </source>
</reference>
<feature type="chain" id="PRO_5045616374" evidence="1">
    <location>
        <begin position="28"/>
        <end position="470"/>
    </location>
</feature>
<protein>
    <submittedName>
        <fullName evidence="3">S41 family peptidase</fullName>
        <ecNumber evidence="3">3.4.-.-</ecNumber>
    </submittedName>
</protein>
<dbReference type="InterPro" id="IPR029045">
    <property type="entry name" value="ClpP/crotonase-like_dom_sf"/>
</dbReference>
<dbReference type="Proteomes" id="UP001601976">
    <property type="component" value="Unassembled WGS sequence"/>
</dbReference>
<dbReference type="PANTHER" id="PTHR11261:SF3">
    <property type="entry name" value="RETINOL-BINDING PROTEIN 3"/>
    <property type="match status" value="1"/>
</dbReference>
<keyword evidence="1" id="KW-0732">Signal</keyword>
<dbReference type="RefSeq" id="WP_387896400.1">
    <property type="nucleotide sequence ID" value="NZ_JBIAPK010000006.1"/>
</dbReference>
<sequence length="470" mass="50813">MQFRNPSGHAAKVVAAAALLAVTSGLALPAAPAGAVSRSPDGVWRVDGYGTVLSVERGRLQEYQTTSVSCLKGESAARSGGGSTSPRYLTDEGDAFTVRSGPRPDRASLHVDGSPNYRDLRLVPALPASCAREMPGGPVAAFDVLWQTFEENYPFFAAKGIDWDAVRDRHRPRIHAGTTDTELFAVFEEMLAPLHDAHVALLAGDTGTFARSRPGTVIPGQTLEDRIKAYIQERDLDGRPLREFGQGRIGYADLPGGQGYLRLSAFGGYTKANTFAANSAELDRALDAILTPARTARMKGLIIDLRINGGGSDSLGLRLAARLTDRPHFAYAKRARNDPADPARFTRPQPLYVHPAAGRPRYPGPVTVLTSGTTFSAGETFTQALIDRPGRTVRIGEPTQGVFSDALERRLPGGWTLLLPNEEFLTRSGHTFDGPGIPPHLSEPVFTDEEFAHHRDSAFDRAVEVLRDPR</sequence>
<dbReference type="SMART" id="SM00245">
    <property type="entry name" value="TSPc"/>
    <property type="match status" value="1"/>
</dbReference>
<dbReference type="CDD" id="cd07563">
    <property type="entry name" value="Peptidase_S41_IRBP"/>
    <property type="match status" value="1"/>
</dbReference>
<dbReference type="PANTHER" id="PTHR11261">
    <property type="entry name" value="INTERPHOTORECEPTOR RETINOID-BINDING PROTEIN"/>
    <property type="match status" value="1"/>
</dbReference>
<proteinExistence type="predicted"/>
<keyword evidence="3" id="KW-0378">Hydrolase</keyword>
<dbReference type="InterPro" id="IPR005151">
    <property type="entry name" value="Tail-specific_protease"/>
</dbReference>
<dbReference type="Gene3D" id="3.90.226.10">
    <property type="entry name" value="2-enoyl-CoA Hydratase, Chain A, domain 1"/>
    <property type="match status" value="1"/>
</dbReference>
<evidence type="ECO:0000313" key="4">
    <source>
        <dbReference type="Proteomes" id="UP001601976"/>
    </source>
</evidence>
<feature type="domain" description="Tail specific protease" evidence="2">
    <location>
        <begin position="231"/>
        <end position="444"/>
    </location>
</feature>
<name>A0ABW6RI08_9ACTN</name>
<dbReference type="SUPFAM" id="SSF52096">
    <property type="entry name" value="ClpP/crotonase"/>
    <property type="match status" value="1"/>
</dbReference>
<dbReference type="InterPro" id="IPR028204">
    <property type="entry name" value="Tricorn_C1"/>
</dbReference>
<organism evidence="3 4">
    <name type="scientific">Streptomyces flavidovirens</name>
    <dbReference type="NCBI Taxonomy" id="67298"/>
    <lineage>
        <taxon>Bacteria</taxon>
        <taxon>Bacillati</taxon>
        <taxon>Actinomycetota</taxon>
        <taxon>Actinomycetes</taxon>
        <taxon>Kitasatosporales</taxon>
        <taxon>Streptomycetaceae</taxon>
        <taxon>Streptomyces</taxon>
    </lineage>
</organism>
<evidence type="ECO:0000313" key="3">
    <source>
        <dbReference type="EMBL" id="MFF3341167.1"/>
    </source>
</evidence>
<keyword evidence="4" id="KW-1185">Reference proteome</keyword>
<accession>A0ABW6RI08</accession>
<dbReference type="Gene3D" id="3.30.750.44">
    <property type="match status" value="1"/>
</dbReference>
<dbReference type="GO" id="GO:0016787">
    <property type="term" value="F:hydrolase activity"/>
    <property type="evidence" value="ECO:0007669"/>
    <property type="project" value="UniProtKB-KW"/>
</dbReference>
<dbReference type="Pfam" id="PF14684">
    <property type="entry name" value="Tricorn_C1"/>
    <property type="match status" value="1"/>
</dbReference>
<dbReference type="EMBL" id="JBIAPK010000006">
    <property type="protein sequence ID" value="MFF3341167.1"/>
    <property type="molecule type" value="Genomic_DNA"/>
</dbReference>
<feature type="signal peptide" evidence="1">
    <location>
        <begin position="1"/>
        <end position="27"/>
    </location>
</feature>
<comment type="caution">
    <text evidence="3">The sequence shown here is derived from an EMBL/GenBank/DDBJ whole genome shotgun (WGS) entry which is preliminary data.</text>
</comment>